<reference evidence="2 3" key="1">
    <citation type="journal article" date="2019" name="Sci. Rep.">
        <title>Orb-weaving spider Araneus ventricosus genome elucidates the spidroin gene catalogue.</title>
        <authorList>
            <person name="Kono N."/>
            <person name="Nakamura H."/>
            <person name="Ohtoshi R."/>
            <person name="Moran D.A.P."/>
            <person name="Shinohara A."/>
            <person name="Yoshida Y."/>
            <person name="Fujiwara M."/>
            <person name="Mori M."/>
            <person name="Tomita M."/>
            <person name="Arakawa K."/>
        </authorList>
    </citation>
    <scope>NUCLEOTIDE SEQUENCE [LARGE SCALE GENOMIC DNA]</scope>
</reference>
<dbReference type="AlphaFoldDB" id="A0A4Y2NGR2"/>
<dbReference type="EMBL" id="BGPR01009190">
    <property type="protein sequence ID" value="GBN38491.1"/>
    <property type="molecule type" value="Genomic_DNA"/>
</dbReference>
<keyword evidence="1" id="KW-0472">Membrane</keyword>
<evidence type="ECO:0000313" key="2">
    <source>
        <dbReference type="EMBL" id="GBN38491.1"/>
    </source>
</evidence>
<feature type="transmembrane region" description="Helical" evidence="1">
    <location>
        <begin position="35"/>
        <end position="53"/>
    </location>
</feature>
<proteinExistence type="predicted"/>
<accession>A0A4Y2NGR2</accession>
<gene>
    <name evidence="2" type="ORF">AVEN_93335_1</name>
</gene>
<keyword evidence="1" id="KW-0812">Transmembrane</keyword>
<name>A0A4Y2NGR2_ARAVE</name>
<sequence length="135" mass="15894">MVSHPCCFFRRCGKNLAPHWLSVMQRDSRAFRWKYWMTTILTVSYLFTIYHVLSHFDGLKDDPSPANQTVRDGYRIGSSIKPSSNYRRCWKNLYRVGYSQYSRKELLCHCCFPLGDSGSNCRYNWILSAITVFGR</sequence>
<protein>
    <submittedName>
        <fullName evidence="2">Uncharacterized protein</fullName>
    </submittedName>
</protein>
<keyword evidence="1" id="KW-1133">Transmembrane helix</keyword>
<evidence type="ECO:0000313" key="3">
    <source>
        <dbReference type="Proteomes" id="UP000499080"/>
    </source>
</evidence>
<dbReference type="Proteomes" id="UP000499080">
    <property type="component" value="Unassembled WGS sequence"/>
</dbReference>
<keyword evidence="3" id="KW-1185">Reference proteome</keyword>
<comment type="caution">
    <text evidence="2">The sequence shown here is derived from an EMBL/GenBank/DDBJ whole genome shotgun (WGS) entry which is preliminary data.</text>
</comment>
<evidence type="ECO:0000256" key="1">
    <source>
        <dbReference type="SAM" id="Phobius"/>
    </source>
</evidence>
<organism evidence="2 3">
    <name type="scientific">Araneus ventricosus</name>
    <name type="common">Orbweaver spider</name>
    <name type="synonym">Epeira ventricosa</name>
    <dbReference type="NCBI Taxonomy" id="182803"/>
    <lineage>
        <taxon>Eukaryota</taxon>
        <taxon>Metazoa</taxon>
        <taxon>Ecdysozoa</taxon>
        <taxon>Arthropoda</taxon>
        <taxon>Chelicerata</taxon>
        <taxon>Arachnida</taxon>
        <taxon>Araneae</taxon>
        <taxon>Araneomorphae</taxon>
        <taxon>Entelegynae</taxon>
        <taxon>Araneoidea</taxon>
        <taxon>Araneidae</taxon>
        <taxon>Araneus</taxon>
    </lineage>
</organism>